<sequence length="284" mass="31718">MSLRATTLATLPMNKTSTLANHYLITHPVSFPNLTLEVDGTLKDHNTLPIAYNLSEILRKEVVDRTNHCSNISNLDVLLVLSNLEKIQSKRGEVVATINHRSRCRSSDTSVVLLKLCDLQKTQGKRIYRKNRKKLLRNLCELEDNVSPPNYIDGRRQRQENDQSMNHELKIFDFQTIVVATGNFSTTNKLGEGAILAGLFGAGVLNFAYADAAEGSADAKLPLPVETSKSYEDLEEIAKKERRRIEDSLKGKGLQYGLCPKVTVPVKGQKVIAPVFHDIKTFIC</sequence>
<evidence type="ECO:0000313" key="1">
    <source>
        <dbReference type="EMBL" id="KAK0597221.1"/>
    </source>
</evidence>
<reference evidence="1" key="1">
    <citation type="journal article" date="2022" name="Plant J.">
        <title>Strategies of tolerance reflected in two North American maple genomes.</title>
        <authorList>
            <person name="McEvoy S.L."/>
            <person name="Sezen U.U."/>
            <person name="Trouern-Trend A."/>
            <person name="McMahon S.M."/>
            <person name="Schaberg P.G."/>
            <person name="Yang J."/>
            <person name="Wegrzyn J.L."/>
            <person name="Swenson N.G."/>
        </authorList>
    </citation>
    <scope>NUCLEOTIDE SEQUENCE</scope>
    <source>
        <strain evidence="1">NS2018</strain>
    </source>
</reference>
<gene>
    <name evidence="1" type="ORF">LWI29_023146</name>
</gene>
<dbReference type="AlphaFoldDB" id="A0AA39W071"/>
<accession>A0AA39W071</accession>
<name>A0AA39W071_ACESA</name>
<protein>
    <submittedName>
        <fullName evidence="1">Uncharacterized protein</fullName>
    </submittedName>
</protein>
<organism evidence="1 2">
    <name type="scientific">Acer saccharum</name>
    <name type="common">Sugar maple</name>
    <dbReference type="NCBI Taxonomy" id="4024"/>
    <lineage>
        <taxon>Eukaryota</taxon>
        <taxon>Viridiplantae</taxon>
        <taxon>Streptophyta</taxon>
        <taxon>Embryophyta</taxon>
        <taxon>Tracheophyta</taxon>
        <taxon>Spermatophyta</taxon>
        <taxon>Magnoliopsida</taxon>
        <taxon>eudicotyledons</taxon>
        <taxon>Gunneridae</taxon>
        <taxon>Pentapetalae</taxon>
        <taxon>rosids</taxon>
        <taxon>malvids</taxon>
        <taxon>Sapindales</taxon>
        <taxon>Sapindaceae</taxon>
        <taxon>Hippocastanoideae</taxon>
        <taxon>Acereae</taxon>
        <taxon>Acer</taxon>
    </lineage>
</organism>
<dbReference type="EMBL" id="JAUESC010000004">
    <property type="protein sequence ID" value="KAK0597221.1"/>
    <property type="molecule type" value="Genomic_DNA"/>
</dbReference>
<proteinExistence type="predicted"/>
<keyword evidence="2" id="KW-1185">Reference proteome</keyword>
<comment type="caution">
    <text evidence="1">The sequence shown here is derived from an EMBL/GenBank/DDBJ whole genome shotgun (WGS) entry which is preliminary data.</text>
</comment>
<dbReference type="Proteomes" id="UP001168877">
    <property type="component" value="Unassembled WGS sequence"/>
</dbReference>
<reference evidence="1" key="2">
    <citation type="submission" date="2023-06" db="EMBL/GenBank/DDBJ databases">
        <authorList>
            <person name="Swenson N.G."/>
            <person name="Wegrzyn J.L."/>
            <person name="Mcevoy S.L."/>
        </authorList>
    </citation>
    <scope>NUCLEOTIDE SEQUENCE</scope>
    <source>
        <strain evidence="1">NS2018</strain>
        <tissue evidence="1">Leaf</tissue>
    </source>
</reference>
<evidence type="ECO:0000313" key="2">
    <source>
        <dbReference type="Proteomes" id="UP001168877"/>
    </source>
</evidence>